<evidence type="ECO:0000259" key="5">
    <source>
        <dbReference type="Pfam" id="PF17384"/>
    </source>
</evidence>
<dbReference type="InterPro" id="IPR028989">
    <property type="entry name" value="RimP_N"/>
</dbReference>
<dbReference type="HAMAP" id="MF_01077">
    <property type="entry name" value="RimP"/>
    <property type="match status" value="1"/>
</dbReference>
<dbReference type="PANTHER" id="PTHR33867">
    <property type="entry name" value="RIBOSOME MATURATION FACTOR RIMP"/>
    <property type="match status" value="1"/>
</dbReference>
<dbReference type="InterPro" id="IPR035956">
    <property type="entry name" value="RimP_N_sf"/>
</dbReference>
<dbReference type="InterPro" id="IPR003728">
    <property type="entry name" value="Ribosome_maturation_RimP"/>
</dbReference>
<dbReference type="Pfam" id="PF02576">
    <property type="entry name" value="RimP_N"/>
    <property type="match status" value="1"/>
</dbReference>
<dbReference type="InterPro" id="IPR028998">
    <property type="entry name" value="RimP_C"/>
</dbReference>
<dbReference type="Gene3D" id="3.30.300.70">
    <property type="entry name" value="RimP-like superfamily, N-terminal"/>
    <property type="match status" value="1"/>
</dbReference>
<name>A0ABR5MLF9_9BACI</name>
<evidence type="ECO:0000313" key="6">
    <source>
        <dbReference type="EMBL" id="KPH76985.1"/>
    </source>
</evidence>
<dbReference type="EMBL" id="LGTK01000010">
    <property type="protein sequence ID" value="KPH76985.1"/>
    <property type="molecule type" value="Genomic_DNA"/>
</dbReference>
<comment type="caution">
    <text evidence="6">The sequence shown here is derived from an EMBL/GenBank/DDBJ whole genome shotgun (WGS) entry which is preliminary data.</text>
</comment>
<reference evidence="6 7" key="1">
    <citation type="submission" date="2015-07" db="EMBL/GenBank/DDBJ databases">
        <title>High-quality draft genome sequence of Oceanobacillus caeni HM6, a bacillus isolated from a human feces.</title>
        <authorList>
            <person name="Kumar J."/>
            <person name="Verma M.K."/>
            <person name="Pandey R."/>
            <person name="Bhambi M."/>
            <person name="Chauhan N."/>
        </authorList>
    </citation>
    <scope>NUCLEOTIDE SEQUENCE [LARGE SCALE GENOMIC DNA]</scope>
    <source>
        <strain evidence="6 7">HM6</strain>
    </source>
</reference>
<comment type="similarity">
    <text evidence="3">Belongs to the RimP family.</text>
</comment>
<dbReference type="SUPFAM" id="SSF74942">
    <property type="entry name" value="YhbC-like, C-terminal domain"/>
    <property type="match status" value="1"/>
</dbReference>
<dbReference type="InterPro" id="IPR036847">
    <property type="entry name" value="RimP_C_sf"/>
</dbReference>
<evidence type="ECO:0000313" key="7">
    <source>
        <dbReference type="Proteomes" id="UP000037854"/>
    </source>
</evidence>
<feature type="domain" description="Ribosome maturation factor RimP N-terminal" evidence="4">
    <location>
        <begin position="13"/>
        <end position="84"/>
    </location>
</feature>
<gene>
    <name evidence="3" type="primary">rimP</name>
    <name evidence="6" type="ORF">AFL42_04475</name>
</gene>
<sequence length="156" mass="18013">MSSKVIQTTEELVLPILRNKGLELVDIEYVKEGKNWFLRIYVDKPGGVDITECGEVSEQLSEKLDEVDPIKDPYFLEVSSPGVERPLKKKEDFENNINQNINVKLYEQIDGEKEYEGTLKAFTNDILTIEYKVKTRKKQVEIPYEKVAKARLAVVF</sequence>
<dbReference type="NCBIfam" id="NF000928">
    <property type="entry name" value="PRK00092.1-2"/>
    <property type="match status" value="1"/>
</dbReference>
<protein>
    <recommendedName>
        <fullName evidence="3">Ribosome maturation factor RimP</fullName>
    </recommendedName>
</protein>
<keyword evidence="7" id="KW-1185">Reference proteome</keyword>
<dbReference type="Pfam" id="PF17384">
    <property type="entry name" value="DUF150_C"/>
    <property type="match status" value="1"/>
</dbReference>
<evidence type="ECO:0000259" key="4">
    <source>
        <dbReference type="Pfam" id="PF02576"/>
    </source>
</evidence>
<comment type="function">
    <text evidence="3">Required for maturation of 30S ribosomal subunits.</text>
</comment>
<organism evidence="6 7">
    <name type="scientific">Oceanobacillus caeni</name>
    <dbReference type="NCBI Taxonomy" id="405946"/>
    <lineage>
        <taxon>Bacteria</taxon>
        <taxon>Bacillati</taxon>
        <taxon>Bacillota</taxon>
        <taxon>Bacilli</taxon>
        <taxon>Bacillales</taxon>
        <taxon>Bacillaceae</taxon>
        <taxon>Oceanobacillus</taxon>
    </lineage>
</organism>
<evidence type="ECO:0000256" key="1">
    <source>
        <dbReference type="ARBA" id="ARBA00022490"/>
    </source>
</evidence>
<dbReference type="RefSeq" id="WP_047186079.1">
    <property type="nucleotide sequence ID" value="NZ_JANKBL010000002.1"/>
</dbReference>
<comment type="subcellular location">
    <subcellularLocation>
        <location evidence="3">Cytoplasm</location>
    </subcellularLocation>
</comment>
<keyword evidence="2 3" id="KW-0690">Ribosome biogenesis</keyword>
<keyword evidence="1 3" id="KW-0963">Cytoplasm</keyword>
<evidence type="ECO:0000256" key="2">
    <source>
        <dbReference type="ARBA" id="ARBA00022517"/>
    </source>
</evidence>
<dbReference type="CDD" id="cd01734">
    <property type="entry name" value="YlxS_C"/>
    <property type="match status" value="1"/>
</dbReference>
<accession>A0ABR5MLF9</accession>
<dbReference type="Proteomes" id="UP000037854">
    <property type="component" value="Unassembled WGS sequence"/>
</dbReference>
<feature type="domain" description="Ribosome maturation factor RimP C-terminal" evidence="5">
    <location>
        <begin position="87"/>
        <end position="156"/>
    </location>
</feature>
<dbReference type="Gene3D" id="2.30.30.180">
    <property type="entry name" value="Ribosome maturation factor RimP, C-terminal domain"/>
    <property type="match status" value="1"/>
</dbReference>
<proteinExistence type="inferred from homology"/>
<dbReference type="PANTHER" id="PTHR33867:SF1">
    <property type="entry name" value="RIBOSOME MATURATION FACTOR RIMP"/>
    <property type="match status" value="1"/>
</dbReference>
<evidence type="ECO:0000256" key="3">
    <source>
        <dbReference type="HAMAP-Rule" id="MF_01077"/>
    </source>
</evidence>
<dbReference type="SUPFAM" id="SSF75420">
    <property type="entry name" value="YhbC-like, N-terminal domain"/>
    <property type="match status" value="1"/>
</dbReference>